<dbReference type="AlphaFoldDB" id="A0A3N5CIY3"/>
<dbReference type="GO" id="GO:0009234">
    <property type="term" value="P:menaquinone biosynthetic process"/>
    <property type="evidence" value="ECO:0007669"/>
    <property type="project" value="UniProtKB-UniRule"/>
</dbReference>
<evidence type="ECO:0000256" key="4">
    <source>
        <dbReference type="ARBA" id="ARBA00022679"/>
    </source>
</evidence>
<dbReference type="Gene3D" id="1.20.120.1780">
    <property type="entry name" value="UbiA prenyltransferase"/>
    <property type="match status" value="1"/>
</dbReference>
<gene>
    <name evidence="8" type="primary">menA</name>
    <name evidence="10" type="ORF">EDD62_0270</name>
</gene>
<keyword evidence="6 8" id="KW-1133">Transmembrane helix</keyword>
<dbReference type="GO" id="GO:0005886">
    <property type="term" value="C:plasma membrane"/>
    <property type="evidence" value="ECO:0007669"/>
    <property type="project" value="UniProtKB-SubCell"/>
</dbReference>
<evidence type="ECO:0000313" key="11">
    <source>
        <dbReference type="Proteomes" id="UP000277108"/>
    </source>
</evidence>
<dbReference type="HAMAP" id="MF_01937">
    <property type="entry name" value="MenA_1"/>
    <property type="match status" value="1"/>
</dbReference>
<evidence type="ECO:0000313" key="10">
    <source>
        <dbReference type="EMBL" id="RPF57641.1"/>
    </source>
</evidence>
<dbReference type="CDD" id="cd13962">
    <property type="entry name" value="PT_UbiA_UBIAD1"/>
    <property type="match status" value="1"/>
</dbReference>
<keyword evidence="7 8" id="KW-0472">Membrane</keyword>
<dbReference type="Proteomes" id="UP000277108">
    <property type="component" value="Unassembled WGS sequence"/>
</dbReference>
<dbReference type="InterPro" id="IPR000537">
    <property type="entry name" value="UbiA_prenyltransferase"/>
</dbReference>
<dbReference type="PANTHER" id="PTHR13929:SF0">
    <property type="entry name" value="UBIA PRENYLTRANSFERASE DOMAIN-CONTAINING PROTEIN 1"/>
    <property type="match status" value="1"/>
</dbReference>
<dbReference type="NCBIfam" id="TIGR00751">
    <property type="entry name" value="menA"/>
    <property type="match status" value="1"/>
</dbReference>
<keyword evidence="5 8" id="KW-0812">Transmembrane</keyword>
<comment type="pathway">
    <text evidence="8">Quinol/quinone metabolism; menaquinone biosynthesis; menaquinol from 1,4-dihydroxy-2-naphthoate: step 1/2.</text>
</comment>
<dbReference type="OrthoDB" id="9767568at2"/>
<protein>
    <recommendedName>
        <fullName evidence="8 9">1,4-dihydroxy-2-naphthoate octaprenyltransferase</fullName>
        <shortName evidence="8">DHNA-octaprenyltransferase</shortName>
        <ecNumber evidence="8 9">2.5.1.74</ecNumber>
    </recommendedName>
</protein>
<dbReference type="InterPro" id="IPR004657">
    <property type="entry name" value="MenA"/>
</dbReference>
<comment type="similarity">
    <text evidence="8">Belongs to the MenA family. Type 1 subfamily.</text>
</comment>
<evidence type="ECO:0000256" key="7">
    <source>
        <dbReference type="ARBA" id="ARBA00023136"/>
    </source>
</evidence>
<feature type="transmembrane region" description="Helical" evidence="8">
    <location>
        <begin position="97"/>
        <end position="116"/>
    </location>
</feature>
<evidence type="ECO:0000256" key="5">
    <source>
        <dbReference type="ARBA" id="ARBA00022692"/>
    </source>
</evidence>
<evidence type="ECO:0000256" key="9">
    <source>
        <dbReference type="NCBIfam" id="TIGR00751"/>
    </source>
</evidence>
<dbReference type="InterPro" id="IPR044878">
    <property type="entry name" value="UbiA_sf"/>
</dbReference>
<feature type="transmembrane region" description="Helical" evidence="8">
    <location>
        <begin position="122"/>
        <end position="138"/>
    </location>
</feature>
<evidence type="ECO:0000256" key="2">
    <source>
        <dbReference type="ARBA" id="ARBA00022428"/>
    </source>
</evidence>
<dbReference type="FunFam" id="1.10.357.140:FF:000007">
    <property type="entry name" value="1,4-dihydroxy-2-naphthoate octaprenyltransferase"/>
    <property type="match status" value="1"/>
</dbReference>
<dbReference type="EC" id="2.5.1.74" evidence="8 9"/>
<proteinExistence type="inferred from homology"/>
<dbReference type="EMBL" id="RKRK01000002">
    <property type="protein sequence ID" value="RPF57641.1"/>
    <property type="molecule type" value="Genomic_DNA"/>
</dbReference>
<feature type="transmembrane region" description="Helical" evidence="8">
    <location>
        <begin position="216"/>
        <end position="242"/>
    </location>
</feature>
<evidence type="ECO:0000256" key="3">
    <source>
        <dbReference type="ARBA" id="ARBA00022475"/>
    </source>
</evidence>
<dbReference type="NCBIfam" id="NF004749">
    <property type="entry name" value="PRK06080.1-1"/>
    <property type="match status" value="1"/>
</dbReference>
<dbReference type="UniPathway" id="UPA00079">
    <property type="reaction ID" value="UER00168"/>
</dbReference>
<dbReference type="GO" id="GO:0046428">
    <property type="term" value="F:1,4-dihydroxy-2-naphthoate polyprenyltransferase activity"/>
    <property type="evidence" value="ECO:0007669"/>
    <property type="project" value="UniProtKB-UniRule"/>
</dbReference>
<comment type="subcellular location">
    <subcellularLocation>
        <location evidence="8">Cell membrane</location>
        <topology evidence="8">Multi-pass membrane protein</topology>
    </subcellularLocation>
    <subcellularLocation>
        <location evidence="1">Membrane</location>
        <topology evidence="1">Multi-pass membrane protein</topology>
    </subcellularLocation>
</comment>
<feature type="transmembrane region" description="Helical" evidence="8">
    <location>
        <begin position="176"/>
        <end position="195"/>
    </location>
</feature>
<evidence type="ECO:0000256" key="1">
    <source>
        <dbReference type="ARBA" id="ARBA00004141"/>
    </source>
</evidence>
<dbReference type="PANTHER" id="PTHR13929">
    <property type="entry name" value="1,4-DIHYDROXY-2-NAPHTHOATE OCTAPRENYLTRANSFERASE"/>
    <property type="match status" value="1"/>
</dbReference>
<dbReference type="Pfam" id="PF01040">
    <property type="entry name" value="UbiA"/>
    <property type="match status" value="1"/>
</dbReference>
<keyword evidence="11" id="KW-1185">Reference proteome</keyword>
<name>A0A3N5CIY3_9BACL</name>
<reference evidence="10 11" key="1">
    <citation type="submission" date="2018-11" db="EMBL/GenBank/DDBJ databases">
        <title>Genomic Encyclopedia of Type Strains, Phase IV (KMG-IV): sequencing the most valuable type-strain genomes for metagenomic binning, comparative biology and taxonomic classification.</title>
        <authorList>
            <person name="Goeker M."/>
        </authorList>
    </citation>
    <scope>NUCLEOTIDE SEQUENCE [LARGE SCALE GENOMIC DNA]</scope>
    <source>
        <strain evidence="10 11">DSM 29158</strain>
    </source>
</reference>
<feature type="transmembrane region" description="Helical" evidence="8">
    <location>
        <begin position="248"/>
        <end position="266"/>
    </location>
</feature>
<dbReference type="RefSeq" id="WP_123807234.1">
    <property type="nucleotide sequence ID" value="NZ_RKRK01000002.1"/>
</dbReference>
<keyword evidence="2 8" id="KW-0474">Menaquinone biosynthesis</keyword>
<dbReference type="Gene3D" id="1.10.357.140">
    <property type="entry name" value="UbiA prenyltransferase"/>
    <property type="match status" value="1"/>
</dbReference>
<feature type="transmembrane region" description="Helical" evidence="8">
    <location>
        <begin position="287"/>
        <end position="306"/>
    </location>
</feature>
<feature type="transmembrane region" description="Helical" evidence="8">
    <location>
        <begin position="21"/>
        <end position="41"/>
    </location>
</feature>
<feature type="transmembrane region" description="Helical" evidence="8">
    <location>
        <begin position="150"/>
        <end position="170"/>
    </location>
</feature>
<evidence type="ECO:0000256" key="8">
    <source>
        <dbReference type="HAMAP-Rule" id="MF_01937"/>
    </source>
</evidence>
<evidence type="ECO:0000256" key="6">
    <source>
        <dbReference type="ARBA" id="ARBA00022989"/>
    </source>
</evidence>
<feature type="transmembrane region" description="Helical" evidence="8">
    <location>
        <begin position="47"/>
        <end position="66"/>
    </location>
</feature>
<organism evidence="10 11">
    <name type="scientific">Abyssicoccus albus</name>
    <dbReference type="NCBI Taxonomy" id="1817405"/>
    <lineage>
        <taxon>Bacteria</taxon>
        <taxon>Bacillati</taxon>
        <taxon>Bacillota</taxon>
        <taxon>Bacilli</taxon>
        <taxon>Bacillales</taxon>
        <taxon>Abyssicoccaceae</taxon>
    </lineage>
</organism>
<comment type="function">
    <text evidence="8">Conversion of 1,4-dihydroxy-2-naphthoate (DHNA) to demethylmenaquinone (DMK).</text>
</comment>
<dbReference type="PIRSF" id="PIRSF005355">
    <property type="entry name" value="UBIAD1"/>
    <property type="match status" value="1"/>
</dbReference>
<sequence>MSEHYYKQQTGFSKYYHLMRPHTLTASFVPVVVGTACAMLFTEIDWLLFFAMLIASILIQAATNMFNEYFDYKKGLDDHESIGIGGAIVRNGMSPKAVVNLAVMFYIIAAIIGIYITIQSSWWILLIGTICMAVGYLYTGGPFPISWTPFGEIFAGFFMGYVIIMITFFIQTGHIHYVPMLFSIPISFNIGLLNMANNIRDREKDKKSGRKTFTILFGKSFSIIVMTLLYIFDFVLILWIIFFKPFGSLWMLIVFISIPLVIKAVKQFNRGSTPPELMPAMATVGKFNTIFGFLLGIAIILTAITGI</sequence>
<accession>A0A3N5CIY3</accession>
<keyword evidence="3 8" id="KW-1003">Cell membrane</keyword>
<comment type="catalytic activity">
    <reaction evidence="8">
        <text>an all-trans-polyprenyl diphosphate + 1,4-dihydroxy-2-naphthoate + H(+) = a 2-demethylmenaquinol + CO2 + diphosphate</text>
        <dbReference type="Rhea" id="RHEA:26478"/>
        <dbReference type="Rhea" id="RHEA-COMP:9563"/>
        <dbReference type="Rhea" id="RHEA-COMP:9564"/>
        <dbReference type="ChEBI" id="CHEBI:11173"/>
        <dbReference type="ChEBI" id="CHEBI:15378"/>
        <dbReference type="ChEBI" id="CHEBI:16526"/>
        <dbReference type="ChEBI" id="CHEBI:33019"/>
        <dbReference type="ChEBI" id="CHEBI:55437"/>
        <dbReference type="ChEBI" id="CHEBI:58914"/>
        <dbReference type="EC" id="2.5.1.74"/>
    </reaction>
</comment>
<keyword evidence="4 8" id="KW-0808">Transferase</keyword>
<comment type="caution">
    <text evidence="10">The sequence shown here is derived from an EMBL/GenBank/DDBJ whole genome shotgun (WGS) entry which is preliminary data.</text>
</comment>
<dbReference type="GO" id="GO:0042371">
    <property type="term" value="P:vitamin K biosynthetic process"/>
    <property type="evidence" value="ECO:0007669"/>
    <property type="project" value="TreeGrafter"/>
</dbReference>
<dbReference type="InterPro" id="IPR026046">
    <property type="entry name" value="UBIAD1"/>
</dbReference>